<comment type="caution">
    <text evidence="1">The sequence shown here is derived from an EMBL/GenBank/DDBJ whole genome shotgun (WGS) entry which is preliminary data.</text>
</comment>
<reference evidence="2" key="1">
    <citation type="journal article" date="2019" name="Int. J. Syst. Evol. Microbiol.">
        <title>The Global Catalogue of Microorganisms (GCM) 10K type strain sequencing project: providing services to taxonomists for standard genome sequencing and annotation.</title>
        <authorList>
            <consortium name="The Broad Institute Genomics Platform"/>
            <consortium name="The Broad Institute Genome Sequencing Center for Infectious Disease"/>
            <person name="Wu L."/>
            <person name="Ma J."/>
        </authorList>
    </citation>
    <scope>NUCLEOTIDE SEQUENCE [LARGE SCALE GENOMIC DNA]</scope>
    <source>
        <strain evidence="2">JCM 15896</strain>
    </source>
</reference>
<proteinExistence type="predicted"/>
<evidence type="ECO:0000313" key="1">
    <source>
        <dbReference type="EMBL" id="GAA0852830.1"/>
    </source>
</evidence>
<dbReference type="RefSeq" id="WP_343856048.1">
    <property type="nucleotide sequence ID" value="NZ_BAAAFD010000001.1"/>
</dbReference>
<evidence type="ECO:0000313" key="2">
    <source>
        <dbReference type="Proteomes" id="UP001500359"/>
    </source>
</evidence>
<sequence length="152" mass="16958">MKEHGDYTVGESGQVVLLSGRGPWNDETLKQGASDTSKIIVSVSKRGPWGQLSYLSGESLMPPSTFKTFIERTQERKNLGMQALAIVITDSDIVNTIKAQLTQAYLPLGVTHQFFNEIDDAITWLQGRNLTLSVSEVHEFFQKNAFHKQSTK</sequence>
<name>A0ABP3WSE3_9ALTE</name>
<protein>
    <recommendedName>
        <fullName evidence="3">STAS/SEC14 domain-containing protein</fullName>
    </recommendedName>
</protein>
<gene>
    <name evidence="1" type="ORF">GCM10009114_04000</name>
</gene>
<organism evidence="1 2">
    <name type="scientific">Aliiglaciecola litoralis</name>
    <dbReference type="NCBI Taxonomy" id="582857"/>
    <lineage>
        <taxon>Bacteria</taxon>
        <taxon>Pseudomonadati</taxon>
        <taxon>Pseudomonadota</taxon>
        <taxon>Gammaproteobacteria</taxon>
        <taxon>Alteromonadales</taxon>
        <taxon>Alteromonadaceae</taxon>
        <taxon>Aliiglaciecola</taxon>
    </lineage>
</organism>
<dbReference type="EMBL" id="BAAAFD010000001">
    <property type="protein sequence ID" value="GAA0852830.1"/>
    <property type="molecule type" value="Genomic_DNA"/>
</dbReference>
<accession>A0ABP3WSE3</accession>
<evidence type="ECO:0008006" key="3">
    <source>
        <dbReference type="Google" id="ProtNLM"/>
    </source>
</evidence>
<keyword evidence="2" id="KW-1185">Reference proteome</keyword>
<dbReference type="Proteomes" id="UP001500359">
    <property type="component" value="Unassembled WGS sequence"/>
</dbReference>